<dbReference type="GO" id="GO:0045087">
    <property type="term" value="P:innate immune response"/>
    <property type="evidence" value="ECO:0007669"/>
    <property type="project" value="UniProtKB-KW"/>
</dbReference>
<dbReference type="InterPro" id="IPR025875">
    <property type="entry name" value="Leu-rich_rpt_4"/>
</dbReference>
<protein>
    <recommendedName>
        <fullName evidence="16">LRRCT domain-containing protein</fullName>
    </recommendedName>
</protein>
<dbReference type="SMART" id="SM00369">
    <property type="entry name" value="LRR_TYP"/>
    <property type="match status" value="3"/>
</dbReference>
<evidence type="ECO:0000256" key="6">
    <source>
        <dbReference type="ARBA" id="ARBA00022729"/>
    </source>
</evidence>
<keyword evidence="13" id="KW-0395">Inflammatory response</keyword>
<dbReference type="Pfam" id="PF13855">
    <property type="entry name" value="LRR_8"/>
    <property type="match status" value="1"/>
</dbReference>
<evidence type="ECO:0000256" key="15">
    <source>
        <dbReference type="SAM" id="SignalP"/>
    </source>
</evidence>
<evidence type="ECO:0000256" key="12">
    <source>
        <dbReference type="ARBA" id="ARBA00023180"/>
    </source>
</evidence>
<evidence type="ECO:0000256" key="1">
    <source>
        <dbReference type="ARBA" id="ARBA00004167"/>
    </source>
</evidence>
<keyword evidence="3" id="KW-0399">Innate immunity</keyword>
<dbReference type="InterPro" id="IPR003591">
    <property type="entry name" value="Leu-rich_rpt_typical-subtyp"/>
</dbReference>
<gene>
    <name evidence="17" type="ORF">AAFF_G00228840</name>
</gene>
<dbReference type="PANTHER" id="PTHR24365:SF17">
    <property type="entry name" value="TOLL-LIKE RECEPTOR 2"/>
    <property type="match status" value="1"/>
</dbReference>
<dbReference type="GO" id="GO:0043235">
    <property type="term" value="C:receptor complex"/>
    <property type="evidence" value="ECO:0007669"/>
    <property type="project" value="TreeGrafter"/>
</dbReference>
<proteinExistence type="inferred from homology"/>
<dbReference type="SMART" id="SM00082">
    <property type="entry name" value="LRRCT"/>
    <property type="match status" value="1"/>
</dbReference>
<evidence type="ECO:0000256" key="3">
    <source>
        <dbReference type="ARBA" id="ARBA00022588"/>
    </source>
</evidence>
<dbReference type="Pfam" id="PF12799">
    <property type="entry name" value="LRR_4"/>
    <property type="match status" value="1"/>
</dbReference>
<keyword evidence="4" id="KW-0433">Leucine-rich repeat</keyword>
<dbReference type="GO" id="GO:0002224">
    <property type="term" value="P:toll-like receptor signaling pathway"/>
    <property type="evidence" value="ECO:0007669"/>
    <property type="project" value="TreeGrafter"/>
</dbReference>
<dbReference type="InterPro" id="IPR032675">
    <property type="entry name" value="LRR_dom_sf"/>
</dbReference>
<dbReference type="GO" id="GO:0038023">
    <property type="term" value="F:signaling receptor activity"/>
    <property type="evidence" value="ECO:0007669"/>
    <property type="project" value="TreeGrafter"/>
</dbReference>
<dbReference type="EMBL" id="JAINUG010000030">
    <property type="protein sequence ID" value="KAJ8409483.1"/>
    <property type="molecule type" value="Genomic_DNA"/>
</dbReference>
<dbReference type="GO" id="GO:0006954">
    <property type="term" value="P:inflammatory response"/>
    <property type="evidence" value="ECO:0007669"/>
    <property type="project" value="UniProtKB-KW"/>
</dbReference>
<dbReference type="GO" id="GO:0005886">
    <property type="term" value="C:plasma membrane"/>
    <property type="evidence" value="ECO:0007669"/>
    <property type="project" value="TreeGrafter"/>
</dbReference>
<reference evidence="17" key="1">
    <citation type="journal article" date="2023" name="Science">
        <title>Genome structures resolve the early diversification of teleost fishes.</title>
        <authorList>
            <person name="Parey E."/>
            <person name="Louis A."/>
            <person name="Montfort J."/>
            <person name="Bouchez O."/>
            <person name="Roques C."/>
            <person name="Iampietro C."/>
            <person name="Lluch J."/>
            <person name="Castinel A."/>
            <person name="Donnadieu C."/>
            <person name="Desvignes T."/>
            <person name="Floi Bucao C."/>
            <person name="Jouanno E."/>
            <person name="Wen M."/>
            <person name="Mejri S."/>
            <person name="Dirks R."/>
            <person name="Jansen H."/>
            <person name="Henkel C."/>
            <person name="Chen W.J."/>
            <person name="Zahm M."/>
            <person name="Cabau C."/>
            <person name="Klopp C."/>
            <person name="Thompson A.W."/>
            <person name="Robinson-Rechavi M."/>
            <person name="Braasch I."/>
            <person name="Lecointre G."/>
            <person name="Bobe J."/>
            <person name="Postlethwait J.H."/>
            <person name="Berthelot C."/>
            <person name="Roest Crollius H."/>
            <person name="Guiguen Y."/>
        </authorList>
    </citation>
    <scope>NUCLEOTIDE SEQUENCE</scope>
    <source>
        <strain evidence="17">NC1722</strain>
    </source>
</reference>
<dbReference type="SMART" id="SM00365">
    <property type="entry name" value="LRR_SD22"/>
    <property type="match status" value="4"/>
</dbReference>
<keyword evidence="11 14" id="KW-0472">Membrane</keyword>
<sequence length="511" mass="57994">MMEVDTNARSFKNYLKWSFTLVELCVALLLSAGSTTEGSVVNCSALNYPGTPCLFPPDTIVLDLSHNNMEGIRWQDFSLLSGLRRLFLQFNRINSVDTQAFKGNPVLEYLDISHNCLPQISSLPFANLLALSYLDVSNNVDEVLRLGSSFGQLEHLQVLKLGNPHITSFRKESFQELGALKLKEFLLITGDFSEYESGSLKVLHDLERVTLELNMWKNLDKLMLMLEDSINSTDALTILNLDLLRVNLKSLDLTKNSLQEETLFPDCVKPFPVIQSLVIDYNKFAHLGFLSSVTLHMKDLVNFSASFNNIHLEPHPPLMWTRSLRRLNLRGNQLFDDVLPQLPESLEMLDLSFNQIKAITNMVPMKNLVELYLSGNHLKSIPELSLFTSINLLHVDQNDIEAVDTHVIRSSRLTELKFSHNPFHCDCDILYVSEFCQTTSMSIVDWPAEFRCKTPESLNGTELRHVSYSWAWCHSGVFAFIMLLCTGVAAAVGYIAVKRCKRLRYSSVSTW</sequence>
<keyword evidence="8" id="KW-0391">Immunity</keyword>
<feature type="domain" description="LRRCT" evidence="16">
    <location>
        <begin position="421"/>
        <end position="474"/>
    </location>
</feature>
<evidence type="ECO:0000256" key="8">
    <source>
        <dbReference type="ARBA" id="ARBA00022859"/>
    </source>
</evidence>
<name>A0AAD7WUG9_9TELE</name>
<dbReference type="Gene3D" id="3.80.10.10">
    <property type="entry name" value="Ribonuclease Inhibitor"/>
    <property type="match status" value="2"/>
</dbReference>
<dbReference type="PANTHER" id="PTHR24365">
    <property type="entry name" value="TOLL-LIKE RECEPTOR"/>
    <property type="match status" value="1"/>
</dbReference>
<evidence type="ECO:0000256" key="14">
    <source>
        <dbReference type="SAM" id="Phobius"/>
    </source>
</evidence>
<comment type="subcellular location">
    <subcellularLocation>
        <location evidence="1">Membrane</location>
        <topology evidence="1">Single-pass membrane protein</topology>
    </subcellularLocation>
</comment>
<feature type="signal peptide" evidence="15">
    <location>
        <begin position="1"/>
        <end position="38"/>
    </location>
</feature>
<evidence type="ECO:0000256" key="4">
    <source>
        <dbReference type="ARBA" id="ARBA00022614"/>
    </source>
</evidence>
<dbReference type="AlphaFoldDB" id="A0AAD7WUG9"/>
<feature type="transmembrane region" description="Helical" evidence="14">
    <location>
        <begin position="477"/>
        <end position="497"/>
    </location>
</feature>
<evidence type="ECO:0000256" key="7">
    <source>
        <dbReference type="ARBA" id="ARBA00022737"/>
    </source>
</evidence>
<evidence type="ECO:0000259" key="16">
    <source>
        <dbReference type="SMART" id="SM00082"/>
    </source>
</evidence>
<evidence type="ECO:0000256" key="11">
    <source>
        <dbReference type="ARBA" id="ARBA00023136"/>
    </source>
</evidence>
<accession>A0AAD7WUG9</accession>
<evidence type="ECO:0000256" key="13">
    <source>
        <dbReference type="ARBA" id="ARBA00023198"/>
    </source>
</evidence>
<evidence type="ECO:0000256" key="2">
    <source>
        <dbReference type="ARBA" id="ARBA00009634"/>
    </source>
</evidence>
<keyword evidence="7" id="KW-0677">Repeat</keyword>
<dbReference type="Proteomes" id="UP001221898">
    <property type="component" value="Unassembled WGS sequence"/>
</dbReference>
<comment type="caution">
    <text evidence="17">The sequence shown here is derived from an EMBL/GenBank/DDBJ whole genome shotgun (WGS) entry which is preliminary data.</text>
</comment>
<keyword evidence="5 14" id="KW-0812">Transmembrane</keyword>
<keyword evidence="9 14" id="KW-1133">Transmembrane helix</keyword>
<keyword evidence="18" id="KW-1185">Reference proteome</keyword>
<dbReference type="SUPFAM" id="SSF52058">
    <property type="entry name" value="L domain-like"/>
    <property type="match status" value="1"/>
</dbReference>
<organism evidence="17 18">
    <name type="scientific">Aldrovandia affinis</name>
    <dbReference type="NCBI Taxonomy" id="143900"/>
    <lineage>
        <taxon>Eukaryota</taxon>
        <taxon>Metazoa</taxon>
        <taxon>Chordata</taxon>
        <taxon>Craniata</taxon>
        <taxon>Vertebrata</taxon>
        <taxon>Euteleostomi</taxon>
        <taxon>Actinopterygii</taxon>
        <taxon>Neopterygii</taxon>
        <taxon>Teleostei</taxon>
        <taxon>Notacanthiformes</taxon>
        <taxon>Halosauridae</taxon>
        <taxon>Aldrovandia</taxon>
    </lineage>
</organism>
<evidence type="ECO:0000313" key="17">
    <source>
        <dbReference type="EMBL" id="KAJ8409483.1"/>
    </source>
</evidence>
<dbReference type="PROSITE" id="PS51450">
    <property type="entry name" value="LRR"/>
    <property type="match status" value="3"/>
</dbReference>
<evidence type="ECO:0000313" key="18">
    <source>
        <dbReference type="Proteomes" id="UP001221898"/>
    </source>
</evidence>
<evidence type="ECO:0000256" key="5">
    <source>
        <dbReference type="ARBA" id="ARBA00022692"/>
    </source>
</evidence>
<feature type="chain" id="PRO_5042178735" description="LRRCT domain-containing protein" evidence="15">
    <location>
        <begin position="39"/>
        <end position="511"/>
    </location>
</feature>
<comment type="similarity">
    <text evidence="2">Belongs to the Toll-like receptor family.</text>
</comment>
<dbReference type="InterPro" id="IPR001611">
    <property type="entry name" value="Leu-rich_rpt"/>
</dbReference>
<evidence type="ECO:0000256" key="9">
    <source>
        <dbReference type="ARBA" id="ARBA00022989"/>
    </source>
</evidence>
<keyword evidence="6 15" id="KW-0732">Signal</keyword>
<dbReference type="GO" id="GO:0042497">
    <property type="term" value="F:triacyl lipopeptide binding"/>
    <property type="evidence" value="ECO:0007669"/>
    <property type="project" value="TreeGrafter"/>
</dbReference>
<dbReference type="InterPro" id="IPR000483">
    <property type="entry name" value="Cys-rich_flank_reg_C"/>
</dbReference>
<keyword evidence="12" id="KW-0325">Glycoprotein</keyword>
<evidence type="ECO:0000256" key="10">
    <source>
        <dbReference type="ARBA" id="ARBA00023027"/>
    </source>
</evidence>
<keyword evidence="10" id="KW-0520">NAD</keyword>